<proteinExistence type="predicted"/>
<keyword evidence="4" id="KW-1185">Reference proteome</keyword>
<protein>
    <submittedName>
        <fullName evidence="3">Uncharacterized protein</fullName>
    </submittedName>
</protein>
<organism evidence="3 4">
    <name type="scientific">Paenibacillus rhizovicinus</name>
    <dbReference type="NCBI Taxonomy" id="2704463"/>
    <lineage>
        <taxon>Bacteria</taxon>
        <taxon>Bacillati</taxon>
        <taxon>Bacillota</taxon>
        <taxon>Bacilli</taxon>
        <taxon>Bacillales</taxon>
        <taxon>Paenibacillaceae</taxon>
        <taxon>Paenibacillus</taxon>
    </lineage>
</organism>
<dbReference type="Proteomes" id="UP000479114">
    <property type="component" value="Chromosome"/>
</dbReference>
<dbReference type="KEGG" id="prz:GZH47_05330"/>
<reference evidence="3 4" key="1">
    <citation type="submission" date="2020-02" db="EMBL/GenBank/DDBJ databases">
        <title>Paenibacillus sp. nov., isolated from rhizosphere soil of tomato.</title>
        <authorList>
            <person name="Weon H.-Y."/>
            <person name="Lee S.A."/>
        </authorList>
    </citation>
    <scope>NUCLEOTIDE SEQUENCE [LARGE SCALE GENOMIC DNA]</scope>
    <source>
        <strain evidence="3 4">14171R-81</strain>
    </source>
</reference>
<feature type="signal peptide" evidence="2">
    <location>
        <begin position="1"/>
        <end position="20"/>
    </location>
</feature>
<evidence type="ECO:0000256" key="2">
    <source>
        <dbReference type="SAM" id="SignalP"/>
    </source>
</evidence>
<accession>A0A6C0NX73</accession>
<feature type="chain" id="PRO_5039083822" evidence="2">
    <location>
        <begin position="21"/>
        <end position="83"/>
    </location>
</feature>
<keyword evidence="2" id="KW-0732">Signal</keyword>
<name>A0A6C0NX73_9BACL</name>
<evidence type="ECO:0000313" key="3">
    <source>
        <dbReference type="EMBL" id="QHW30323.1"/>
    </source>
</evidence>
<dbReference type="EMBL" id="CP048286">
    <property type="protein sequence ID" value="QHW30323.1"/>
    <property type="molecule type" value="Genomic_DNA"/>
</dbReference>
<gene>
    <name evidence="3" type="ORF">GZH47_05330</name>
</gene>
<sequence>MIKRLCVIAGLLLCAGCAQSNPSAAVSVPKAELFDSVTRTVYPQDQSVLGDVYEPVDQPRILVPPLPGEPAPEQSKPPLLNTN</sequence>
<dbReference type="AlphaFoldDB" id="A0A6C0NX73"/>
<evidence type="ECO:0000256" key="1">
    <source>
        <dbReference type="SAM" id="MobiDB-lite"/>
    </source>
</evidence>
<evidence type="ECO:0000313" key="4">
    <source>
        <dbReference type="Proteomes" id="UP000479114"/>
    </source>
</evidence>
<dbReference type="RefSeq" id="WP_162639052.1">
    <property type="nucleotide sequence ID" value="NZ_CP048286.1"/>
</dbReference>
<feature type="region of interest" description="Disordered" evidence="1">
    <location>
        <begin position="62"/>
        <end position="83"/>
    </location>
</feature>